<accession>A0A1V3NDZ5</accession>
<dbReference type="OrthoDB" id="5785537at2"/>
<keyword evidence="1" id="KW-0812">Transmembrane</keyword>
<keyword evidence="1" id="KW-0472">Membrane</keyword>
<evidence type="ECO:0000313" key="2">
    <source>
        <dbReference type="EMBL" id="OOG23319.1"/>
    </source>
</evidence>
<dbReference type="AlphaFoldDB" id="A0A1V3NDZ5"/>
<evidence type="ECO:0000313" key="3">
    <source>
        <dbReference type="Proteomes" id="UP000189462"/>
    </source>
</evidence>
<gene>
    <name evidence="2" type="ORF">B1C78_11580</name>
</gene>
<dbReference type="RefSeq" id="WP_077279319.1">
    <property type="nucleotide sequence ID" value="NZ_MVBK01000068.1"/>
</dbReference>
<dbReference type="EMBL" id="MVBK01000068">
    <property type="protein sequence ID" value="OOG23319.1"/>
    <property type="molecule type" value="Genomic_DNA"/>
</dbReference>
<evidence type="ECO:0000256" key="1">
    <source>
        <dbReference type="SAM" id="Phobius"/>
    </source>
</evidence>
<keyword evidence="3" id="KW-1185">Reference proteome</keyword>
<evidence type="ECO:0008006" key="4">
    <source>
        <dbReference type="Google" id="ProtNLM"/>
    </source>
</evidence>
<dbReference type="PIRSF" id="PIRSF019883">
    <property type="entry name" value="UCP019883"/>
    <property type="match status" value="1"/>
</dbReference>
<feature type="transmembrane region" description="Helical" evidence="1">
    <location>
        <begin position="6"/>
        <end position="23"/>
    </location>
</feature>
<protein>
    <recommendedName>
        <fullName evidence="4">DUF2818 domain-containing protein</fullName>
    </recommendedName>
</protein>
<dbReference type="Proteomes" id="UP000189462">
    <property type="component" value="Unassembled WGS sequence"/>
</dbReference>
<dbReference type="STRING" id="108003.B1C78_11580"/>
<sequence length="105" mass="12307">MASDWLVWVYFTLAFVAANLPWFTERVFFVFEPKSGEKGPAMRFLELLVLYFIVGGIGMGFERQVTGGIHYQGWQFYAITGSLFLVFALPGFIYRYDLRKHLRHR</sequence>
<keyword evidence="1" id="KW-1133">Transmembrane helix</keyword>
<dbReference type="InterPro" id="IPR016768">
    <property type="entry name" value="UCP019883"/>
</dbReference>
<reference evidence="2 3" key="1">
    <citation type="submission" date="2017-02" db="EMBL/GenBank/DDBJ databases">
        <title>Genomic diversity within the haloalkaliphilic genus Thioalkalivibrio.</title>
        <authorList>
            <person name="Ahn A.-C."/>
            <person name="Meier-Kolthoff J."/>
            <person name="Overmars L."/>
            <person name="Richter M."/>
            <person name="Woyke T."/>
            <person name="Sorokin D.Y."/>
            <person name="Muyzer G."/>
        </authorList>
    </citation>
    <scope>NUCLEOTIDE SEQUENCE [LARGE SCALE GENOMIC DNA]</scope>
    <source>
        <strain evidence="2 3">ALJD</strain>
    </source>
</reference>
<feature type="transmembrane region" description="Helical" evidence="1">
    <location>
        <begin position="44"/>
        <end position="62"/>
    </location>
</feature>
<feature type="transmembrane region" description="Helical" evidence="1">
    <location>
        <begin position="74"/>
        <end position="96"/>
    </location>
</feature>
<proteinExistence type="predicted"/>
<organism evidence="2 3">
    <name type="scientific">Thioalkalivibrio denitrificans</name>
    <dbReference type="NCBI Taxonomy" id="108003"/>
    <lineage>
        <taxon>Bacteria</taxon>
        <taxon>Pseudomonadati</taxon>
        <taxon>Pseudomonadota</taxon>
        <taxon>Gammaproteobacteria</taxon>
        <taxon>Chromatiales</taxon>
        <taxon>Ectothiorhodospiraceae</taxon>
        <taxon>Thioalkalivibrio</taxon>
    </lineage>
</organism>
<name>A0A1V3NDZ5_9GAMM</name>
<comment type="caution">
    <text evidence="2">The sequence shown here is derived from an EMBL/GenBank/DDBJ whole genome shotgun (WGS) entry which is preliminary data.</text>
</comment>
<dbReference type="Pfam" id="PF10993">
    <property type="entry name" value="DUF2818"/>
    <property type="match status" value="1"/>
</dbReference>